<sequence length="357" mass="41718">MNSNNQQFHQYQHLHGLHMPNLGTNQPHSGVSMQHIVQSSSSNHHHHHQQITHTVHHHDWRERWCKEKTHIPKMAQKQKWQERCFGKTLLDCKTLIKTDEHQTLPTADVLYKPEIVGVYFSFANMQSDDFIKKLKDLYERINGTGNGGNSSRKFEVVQVVLWAHNDVYSDFETSHRDSLLNLPWFAVPYNEIELKTRLSRSAAAQERLLEDPAGASFPWRPRPVEQVLKDVVLQPGGLYIKEHQTSYNDVTYTDIPAGVKGFYFSAHWCPPCKAFTPQLAEVYRLVRKREPTFEIIFVSSDSWVSEHKAAILSPRWRVRRELTRLKREASYRSFLRLFPCVRKKKRGRKETDKSPTA</sequence>
<proteinExistence type="predicted"/>
<name>A0AAW1MG48_POPJA</name>
<keyword evidence="3" id="KW-1185">Reference proteome</keyword>
<dbReference type="AlphaFoldDB" id="A0AAW1MG48"/>
<dbReference type="SUPFAM" id="SSF52833">
    <property type="entry name" value="Thioredoxin-like"/>
    <property type="match status" value="1"/>
</dbReference>
<evidence type="ECO:0000313" key="3">
    <source>
        <dbReference type="Proteomes" id="UP001458880"/>
    </source>
</evidence>
<comment type="caution">
    <text evidence="2">The sequence shown here is derived from an EMBL/GenBank/DDBJ whole genome shotgun (WGS) entry which is preliminary data.</text>
</comment>
<dbReference type="PANTHER" id="PTHR46472:SF1">
    <property type="entry name" value="NUCLEOREDOXIN"/>
    <property type="match status" value="1"/>
</dbReference>
<dbReference type="PANTHER" id="PTHR46472">
    <property type="entry name" value="NUCLEOREDOXIN"/>
    <property type="match status" value="1"/>
</dbReference>
<dbReference type="GO" id="GO:0005634">
    <property type="term" value="C:nucleus"/>
    <property type="evidence" value="ECO:0007669"/>
    <property type="project" value="TreeGrafter"/>
</dbReference>
<gene>
    <name evidence="2" type="ORF">QE152_g6274</name>
</gene>
<protein>
    <submittedName>
        <fullName evidence="2">Thioredoxin-like</fullName>
    </submittedName>
</protein>
<feature type="domain" description="Thioredoxin-like fold" evidence="1">
    <location>
        <begin position="262"/>
        <end position="302"/>
    </location>
</feature>
<organism evidence="2 3">
    <name type="scientific">Popillia japonica</name>
    <name type="common">Japanese beetle</name>
    <dbReference type="NCBI Taxonomy" id="7064"/>
    <lineage>
        <taxon>Eukaryota</taxon>
        <taxon>Metazoa</taxon>
        <taxon>Ecdysozoa</taxon>
        <taxon>Arthropoda</taxon>
        <taxon>Hexapoda</taxon>
        <taxon>Insecta</taxon>
        <taxon>Pterygota</taxon>
        <taxon>Neoptera</taxon>
        <taxon>Endopterygota</taxon>
        <taxon>Coleoptera</taxon>
        <taxon>Polyphaga</taxon>
        <taxon>Scarabaeiformia</taxon>
        <taxon>Scarabaeidae</taxon>
        <taxon>Rutelinae</taxon>
        <taxon>Popillia</taxon>
    </lineage>
</organism>
<evidence type="ECO:0000313" key="2">
    <source>
        <dbReference type="EMBL" id="KAK9746329.1"/>
    </source>
</evidence>
<reference evidence="2 3" key="1">
    <citation type="journal article" date="2024" name="BMC Genomics">
        <title>De novo assembly and annotation of Popillia japonica's genome with initial clues to its potential as an invasive pest.</title>
        <authorList>
            <person name="Cucini C."/>
            <person name="Boschi S."/>
            <person name="Funari R."/>
            <person name="Cardaioli E."/>
            <person name="Iannotti N."/>
            <person name="Marturano G."/>
            <person name="Paoli F."/>
            <person name="Bruttini M."/>
            <person name="Carapelli A."/>
            <person name="Frati F."/>
            <person name="Nardi F."/>
        </authorList>
    </citation>
    <scope>NUCLEOTIDE SEQUENCE [LARGE SCALE GENOMIC DNA]</scope>
    <source>
        <strain evidence="2">DMR45628</strain>
    </source>
</reference>
<dbReference type="EMBL" id="JASPKY010000041">
    <property type="protein sequence ID" value="KAK9746329.1"/>
    <property type="molecule type" value="Genomic_DNA"/>
</dbReference>
<evidence type="ECO:0000259" key="1">
    <source>
        <dbReference type="Pfam" id="PF13905"/>
    </source>
</evidence>
<dbReference type="GO" id="GO:0031397">
    <property type="term" value="P:negative regulation of protein ubiquitination"/>
    <property type="evidence" value="ECO:0007669"/>
    <property type="project" value="TreeGrafter"/>
</dbReference>
<dbReference type="Gene3D" id="3.40.30.10">
    <property type="entry name" value="Glutaredoxin"/>
    <property type="match status" value="1"/>
</dbReference>
<accession>A0AAW1MG48</accession>
<dbReference type="GO" id="GO:0004791">
    <property type="term" value="F:thioredoxin-disulfide reductase (NADPH) activity"/>
    <property type="evidence" value="ECO:0007669"/>
    <property type="project" value="TreeGrafter"/>
</dbReference>
<dbReference type="InterPro" id="IPR012336">
    <property type="entry name" value="Thioredoxin-like_fold"/>
</dbReference>
<dbReference type="Proteomes" id="UP001458880">
    <property type="component" value="Unassembled WGS sequence"/>
</dbReference>
<dbReference type="InterPro" id="IPR036249">
    <property type="entry name" value="Thioredoxin-like_sf"/>
</dbReference>
<dbReference type="Pfam" id="PF13905">
    <property type="entry name" value="Thioredoxin_8"/>
    <property type="match status" value="1"/>
</dbReference>
<dbReference type="GO" id="GO:0030178">
    <property type="term" value="P:negative regulation of Wnt signaling pathway"/>
    <property type="evidence" value="ECO:0007669"/>
    <property type="project" value="TreeGrafter"/>
</dbReference>